<dbReference type="AlphaFoldDB" id="A0AAI8FS07"/>
<gene>
    <name evidence="1" type="ORF">DM82_4856</name>
</gene>
<dbReference type="KEGG" id="bok:DM82_4856"/>
<organism evidence="1 2">
    <name type="scientific">Burkholderia oklahomensis</name>
    <dbReference type="NCBI Taxonomy" id="342113"/>
    <lineage>
        <taxon>Bacteria</taxon>
        <taxon>Pseudomonadati</taxon>
        <taxon>Pseudomonadota</taxon>
        <taxon>Betaproteobacteria</taxon>
        <taxon>Burkholderiales</taxon>
        <taxon>Burkholderiaceae</taxon>
        <taxon>Burkholderia</taxon>
        <taxon>pseudomallei group</taxon>
    </lineage>
</organism>
<reference evidence="1 2" key="1">
    <citation type="submission" date="2014-06" db="EMBL/GenBank/DDBJ databases">
        <authorList>
            <person name="Bishop-Lilly K.A."/>
            <person name="Broomall S.M."/>
            <person name="Chain P.S."/>
            <person name="Chertkov O."/>
            <person name="Coyne S.R."/>
            <person name="Daligault H.E."/>
            <person name="Davenport K.W."/>
            <person name="Erkkila T."/>
            <person name="Frey K.G."/>
            <person name="Gibbons H.S."/>
            <person name="Gu W."/>
            <person name="Jaissle J."/>
            <person name="Johnson S.L."/>
            <person name="Koroleva G.I."/>
            <person name="Ladner J.T."/>
            <person name="Lo C.-C."/>
            <person name="Minogue T.D."/>
            <person name="Munk C."/>
            <person name="Palacios G.F."/>
            <person name="Redden C.L."/>
            <person name="Rosenzweig C.N."/>
            <person name="Scholz M.B."/>
            <person name="Teshima H."/>
            <person name="Xu Y."/>
        </authorList>
    </citation>
    <scope>NUCLEOTIDE SEQUENCE [LARGE SCALE GENOMIC DNA]</scope>
    <source>
        <strain evidence="1 2">EO147</strain>
    </source>
</reference>
<dbReference type="EMBL" id="CP008727">
    <property type="protein sequence ID" value="AIO70497.1"/>
    <property type="molecule type" value="Genomic_DNA"/>
</dbReference>
<evidence type="ECO:0000313" key="1">
    <source>
        <dbReference type="EMBL" id="AIO70497.1"/>
    </source>
</evidence>
<protein>
    <submittedName>
        <fullName evidence="1">Transposase</fullName>
    </submittedName>
</protein>
<proteinExistence type="predicted"/>
<evidence type="ECO:0000313" key="2">
    <source>
        <dbReference type="Proteomes" id="UP000029424"/>
    </source>
</evidence>
<name>A0AAI8FS07_9BURK</name>
<keyword evidence="2" id="KW-1185">Reference proteome</keyword>
<dbReference type="Proteomes" id="UP000029424">
    <property type="component" value="Chromosome 2"/>
</dbReference>
<sequence length="92" mass="10345">MLEQLDRLVGQFTGEGAYDANPTYQTVMRHRKAAQIVVPPRATEVSRCDSGPPAQRDRHLERIQDEGRLVWQAATGSGQCARVETTMGRYKE</sequence>
<accession>A0AAI8FS07</accession>